<evidence type="ECO:0000256" key="5">
    <source>
        <dbReference type="PROSITE-ProRule" id="PRU00042"/>
    </source>
</evidence>
<evidence type="ECO:0000313" key="9">
    <source>
        <dbReference type="Proteomes" id="UP000824782"/>
    </source>
</evidence>
<dbReference type="PROSITE" id="PS50157">
    <property type="entry name" value="ZINC_FINGER_C2H2_2"/>
    <property type="match status" value="1"/>
</dbReference>
<name>A0AAV6ZRR0_ENGPU</name>
<keyword evidence="4" id="KW-0862">Zinc</keyword>
<evidence type="ECO:0000256" key="2">
    <source>
        <dbReference type="ARBA" id="ARBA00022737"/>
    </source>
</evidence>
<feature type="region of interest" description="Disordered" evidence="6">
    <location>
        <begin position="454"/>
        <end position="517"/>
    </location>
</feature>
<evidence type="ECO:0000313" key="8">
    <source>
        <dbReference type="EMBL" id="KAG8551711.1"/>
    </source>
</evidence>
<dbReference type="GO" id="GO:0008270">
    <property type="term" value="F:zinc ion binding"/>
    <property type="evidence" value="ECO:0007669"/>
    <property type="project" value="UniProtKB-KW"/>
</dbReference>
<accession>A0AAV6ZRR0</accession>
<dbReference type="EMBL" id="WNYA01000011">
    <property type="protein sequence ID" value="KAG8551711.1"/>
    <property type="molecule type" value="Genomic_DNA"/>
</dbReference>
<dbReference type="InterPro" id="IPR013087">
    <property type="entry name" value="Znf_C2H2_type"/>
</dbReference>
<feature type="compositionally biased region" description="Low complexity" evidence="6">
    <location>
        <begin position="457"/>
        <end position="470"/>
    </location>
</feature>
<proteinExistence type="predicted"/>
<protein>
    <recommendedName>
        <fullName evidence="7">C2H2-type domain-containing protein</fullName>
    </recommendedName>
</protein>
<keyword evidence="9" id="KW-1185">Reference proteome</keyword>
<keyword evidence="1" id="KW-0479">Metal-binding</keyword>
<gene>
    <name evidence="8" type="ORF">GDO81_004226</name>
</gene>
<feature type="region of interest" description="Disordered" evidence="6">
    <location>
        <begin position="1"/>
        <end position="24"/>
    </location>
</feature>
<reference evidence="8" key="1">
    <citation type="thesis" date="2020" institute="ProQuest LLC" country="789 East Eisenhower Parkway, Ann Arbor, MI, USA">
        <title>Comparative Genomics and Chromosome Evolution.</title>
        <authorList>
            <person name="Mudd A.B."/>
        </authorList>
    </citation>
    <scope>NUCLEOTIDE SEQUENCE</scope>
    <source>
        <strain evidence="8">237g6f4</strain>
        <tissue evidence="8">Blood</tissue>
    </source>
</reference>
<feature type="region of interest" description="Disordered" evidence="6">
    <location>
        <begin position="70"/>
        <end position="111"/>
    </location>
</feature>
<dbReference type="PROSITE" id="PS00028">
    <property type="entry name" value="ZINC_FINGER_C2H2_1"/>
    <property type="match status" value="1"/>
</dbReference>
<keyword evidence="3 5" id="KW-0863">Zinc-finger</keyword>
<dbReference type="InterPro" id="IPR036236">
    <property type="entry name" value="Znf_C2H2_sf"/>
</dbReference>
<feature type="domain" description="C2H2-type" evidence="7">
    <location>
        <begin position="1361"/>
        <end position="1388"/>
    </location>
</feature>
<evidence type="ECO:0000256" key="4">
    <source>
        <dbReference type="ARBA" id="ARBA00022833"/>
    </source>
</evidence>
<feature type="region of interest" description="Disordered" evidence="6">
    <location>
        <begin position="316"/>
        <end position="386"/>
    </location>
</feature>
<feature type="compositionally biased region" description="Polar residues" evidence="6">
    <location>
        <begin position="486"/>
        <end position="497"/>
    </location>
</feature>
<dbReference type="PANTHER" id="PTHR24379:SF121">
    <property type="entry name" value="C2H2-TYPE DOMAIN-CONTAINING PROTEIN"/>
    <property type="match status" value="1"/>
</dbReference>
<dbReference type="SUPFAM" id="SSF57667">
    <property type="entry name" value="beta-beta-alpha zinc fingers"/>
    <property type="match status" value="1"/>
</dbReference>
<evidence type="ECO:0000256" key="6">
    <source>
        <dbReference type="SAM" id="MobiDB-lite"/>
    </source>
</evidence>
<feature type="compositionally biased region" description="Low complexity" evidence="6">
    <location>
        <begin position="1143"/>
        <end position="1170"/>
    </location>
</feature>
<dbReference type="SMART" id="SM00355">
    <property type="entry name" value="ZnF_C2H2"/>
    <property type="match status" value="7"/>
</dbReference>
<evidence type="ECO:0000256" key="1">
    <source>
        <dbReference type="ARBA" id="ARBA00022723"/>
    </source>
</evidence>
<dbReference type="Proteomes" id="UP000824782">
    <property type="component" value="Unassembled WGS sequence"/>
</dbReference>
<feature type="region of interest" description="Disordered" evidence="6">
    <location>
        <begin position="1045"/>
        <end position="1173"/>
    </location>
</feature>
<evidence type="ECO:0000259" key="7">
    <source>
        <dbReference type="PROSITE" id="PS50157"/>
    </source>
</evidence>
<feature type="compositionally biased region" description="Basic residues" evidence="6">
    <location>
        <begin position="77"/>
        <end position="87"/>
    </location>
</feature>
<dbReference type="PANTHER" id="PTHR24379">
    <property type="entry name" value="KRAB AND ZINC FINGER DOMAIN-CONTAINING"/>
    <property type="match status" value="1"/>
</dbReference>
<feature type="compositionally biased region" description="Basic and acidic residues" evidence="6">
    <location>
        <begin position="357"/>
        <end position="379"/>
    </location>
</feature>
<sequence length="1395" mass="154987">MRSPNKDFYADIEGSASSKDVGWDFNRDAFTSGDPNTSFPVNERFMRGIEQSTDTLMNIRQEDVALSDMAETMSKSPCKKQTARKSLAKGNPNDLDDENTEIKTEPNPDDDSANIAAKVLHFFCQKCKNGIRYSPNDLQKHFLICHNGELPLYPCEMCNYTANDFQAFKQHRKTHRSALVKCEICNNDYLYTLLGLTKHFTVMHCVNGHFNCSKCRFSTRDVGTFVQHIHRHNGIEYACQKCNHISYSKIEFQRHLQGHSTMLPFSCQYCNYSAMRKDFIVKHILARHREHIHTRDDLVQDSSKGQMVQTNAGIKFLQKRNPSESQDNNSHWRHEGNNPSLDKVGDGIDNTSVFQHKFPDKSQPPKDFPRYNTESEKNANDGIPSVTTITCNREDAGTQGSMGLLQNAVHGPTVLMVKNNKITVPANYTATFVGYKMVNGKQNLVIKLLPTNKQAANTTQPSPSPQSSNSLPRFSQGSMHGPYGATVNTKDSRSTPSYKPPSLPASSPLAPADRQTGSLRNITTALGSLMARKNEAMAKLAASNSRQQFHEPVHKNVNSVNKTNSSSSDFGHKIKEEPAEYNINEQQFFDKDHTYESPNEKIHPSTASSRLSVDPTTGFLVRPQQNNETSGPKATKTFYGSKNFNNAMLHNSAASSLGNFTGTSPNYISKNDFTVRNPQMNERMPRPAENNNNISFMPRITSVFSLQNRPSDPKPVAKNTYLHNMLQDNKRLNDKIGMVNSQSSHHANNAFAFPKQPLPSPVQPMSSPVTKFDNRLQNGNTPSTVFLKQEPVSPGSSVKTQPTRVTELLKTHSDAIVNQQLAKDKINCLVKPASGPTPFQLYQNPQLAAMSQGNPVLYPSGSNRFVLPVVPTNQSGLKILSGQTNASSTATFSASNRFNSPVMVNTKPGMVLTIANGPFGTIRNMTNGNQQVIGTVNNLGKMALPRLPRPTVPHIFKPNMSTSSNNVPANISGSAVGGKLPINLNVLQYCLNSDATRTHAGILEANKQNDSLQKQPVYALLPDGKQAVLLNYVLPKTMAANTQKPVQLNRINPKLLPKKPDDGRQPPALLRSKPDASVVPSATVKEEDISALEGYGGNPPAKVINPDSLQSKPTERKPCLRSTSSSAQAEESFLSANDDDTMSQTSSVASSKVTKSKCKQNNANLSNSKNKNCKRRISDAGSYEADFEFKTKKRVVDVLVDVPRKQTPHRKCKAKSYASEVDVESIPEDPLPTPSKEIVRTLRLHPFSPNQPIKYPRRDQPVVVLNHPDADVPEVVNLMRTISKFNGHVLKVSLSKRTLESLLESKLLNYTDGLTGRRHRRGKPVSPVKERFVLKLTLKKTSKNNYKIVKNTPANKLQTKFTCWFCGRIFDNQDEWVGHGQRHLMEATKDWNTLF</sequence>
<evidence type="ECO:0000256" key="3">
    <source>
        <dbReference type="ARBA" id="ARBA00022771"/>
    </source>
</evidence>
<keyword evidence="2" id="KW-0677">Repeat</keyword>
<comment type="caution">
    <text evidence="8">The sequence shown here is derived from an EMBL/GenBank/DDBJ whole genome shotgun (WGS) entry which is preliminary data.</text>
</comment>
<dbReference type="Gene3D" id="3.30.160.60">
    <property type="entry name" value="Classic Zinc Finger"/>
    <property type="match status" value="2"/>
</dbReference>
<organism evidence="8 9">
    <name type="scientific">Engystomops pustulosus</name>
    <name type="common">Tungara frog</name>
    <name type="synonym">Physalaemus pustulosus</name>
    <dbReference type="NCBI Taxonomy" id="76066"/>
    <lineage>
        <taxon>Eukaryota</taxon>
        <taxon>Metazoa</taxon>
        <taxon>Chordata</taxon>
        <taxon>Craniata</taxon>
        <taxon>Vertebrata</taxon>
        <taxon>Euteleostomi</taxon>
        <taxon>Amphibia</taxon>
        <taxon>Batrachia</taxon>
        <taxon>Anura</taxon>
        <taxon>Neobatrachia</taxon>
        <taxon>Hyloidea</taxon>
        <taxon>Leptodactylidae</taxon>
        <taxon>Leiuperinae</taxon>
        <taxon>Engystomops</taxon>
    </lineage>
</organism>